<dbReference type="RefSeq" id="XP_001225258.1">
    <property type="nucleotide sequence ID" value="XM_001225257.1"/>
</dbReference>
<evidence type="ECO:0000313" key="2">
    <source>
        <dbReference type="EMBL" id="EAQ86349.1"/>
    </source>
</evidence>
<dbReference type="AlphaFoldDB" id="Q2GWQ2"/>
<feature type="region of interest" description="Disordered" evidence="1">
    <location>
        <begin position="66"/>
        <end position="97"/>
    </location>
</feature>
<feature type="compositionally biased region" description="Low complexity" evidence="1">
    <location>
        <begin position="221"/>
        <end position="236"/>
    </location>
</feature>
<feature type="compositionally biased region" description="Basic and acidic residues" evidence="1">
    <location>
        <begin position="237"/>
        <end position="255"/>
    </location>
</feature>
<dbReference type="eggNOG" id="ENOG502T501">
    <property type="taxonomic scope" value="Eukaryota"/>
</dbReference>
<feature type="compositionally biased region" description="Polar residues" evidence="1">
    <location>
        <begin position="1"/>
        <end position="31"/>
    </location>
</feature>
<protein>
    <submittedName>
        <fullName evidence="2">Uncharacterized protein</fullName>
    </submittedName>
</protein>
<dbReference type="HOGENOM" id="CLU_936903_0_0_1"/>
<dbReference type="OMA" id="KMTIWEV"/>
<dbReference type="EMBL" id="CH408033">
    <property type="protein sequence ID" value="EAQ86349.1"/>
    <property type="molecule type" value="Genomic_DNA"/>
</dbReference>
<sequence>MNTFRKNGNSAARSTQRPATKRPQSGAPQSQTTTTKTTKKVVAGPNGQPVQVVEERTVKKTMWTRAVNGASKAAKPSTWKHPGKSAKTPPTHASKLGKDSSGFNLSYYRKSFFMLEKQAQFDLYVNGLAPKMTIWEVNMLKASRRRAVRVFRPHAVMYEAHVSPQGYTAPTRDLVAEAKAAKRRAAATAQARKTKLANSTAAAPGDALPIHPTPAHYAKIQTPRPTKAQQQQQQQLRQKEAEQRLRQKQLQEKYRLQQQQQQQQQAARVRQAGAAGQGRVVGGRRVVGQSVASSSRN</sequence>
<feature type="compositionally biased region" description="Low complexity" evidence="1">
    <location>
        <begin position="282"/>
        <end position="297"/>
    </location>
</feature>
<dbReference type="OrthoDB" id="4585496at2759"/>
<feature type="region of interest" description="Disordered" evidence="1">
    <location>
        <begin position="193"/>
        <end position="297"/>
    </location>
</feature>
<evidence type="ECO:0000256" key="1">
    <source>
        <dbReference type="SAM" id="MobiDB-lite"/>
    </source>
</evidence>
<organism evidence="2 3">
    <name type="scientific">Chaetomium globosum (strain ATCC 6205 / CBS 148.51 / DSM 1962 / NBRC 6347 / NRRL 1970)</name>
    <name type="common">Soil fungus</name>
    <dbReference type="NCBI Taxonomy" id="306901"/>
    <lineage>
        <taxon>Eukaryota</taxon>
        <taxon>Fungi</taxon>
        <taxon>Dikarya</taxon>
        <taxon>Ascomycota</taxon>
        <taxon>Pezizomycotina</taxon>
        <taxon>Sordariomycetes</taxon>
        <taxon>Sordariomycetidae</taxon>
        <taxon>Sordariales</taxon>
        <taxon>Chaetomiaceae</taxon>
        <taxon>Chaetomium</taxon>
    </lineage>
</organism>
<proteinExistence type="predicted"/>
<dbReference type="GeneID" id="4393499"/>
<dbReference type="Proteomes" id="UP000001056">
    <property type="component" value="Unassembled WGS sequence"/>
</dbReference>
<name>Q2GWQ2_CHAGB</name>
<gene>
    <name evidence="2" type="ORF">CHGG_07602</name>
</gene>
<keyword evidence="3" id="KW-1185">Reference proteome</keyword>
<reference evidence="3" key="1">
    <citation type="journal article" date="2015" name="Genome Announc.">
        <title>Draft genome sequence of the cellulolytic fungus Chaetomium globosum.</title>
        <authorList>
            <person name="Cuomo C.A."/>
            <person name="Untereiner W.A."/>
            <person name="Ma L.-J."/>
            <person name="Grabherr M."/>
            <person name="Birren B.W."/>
        </authorList>
    </citation>
    <scope>NUCLEOTIDE SEQUENCE [LARGE SCALE GENOMIC DNA]</scope>
    <source>
        <strain evidence="3">ATCC 6205 / CBS 148.51 / DSM 1962 / NBRC 6347 / NRRL 1970</strain>
    </source>
</reference>
<feature type="compositionally biased region" description="Low complexity" evidence="1">
    <location>
        <begin position="257"/>
        <end position="274"/>
    </location>
</feature>
<dbReference type="VEuPathDB" id="FungiDB:CHGG_07602"/>
<feature type="region of interest" description="Disordered" evidence="1">
    <location>
        <begin position="1"/>
        <end position="51"/>
    </location>
</feature>
<accession>Q2GWQ2</accession>
<evidence type="ECO:0000313" key="3">
    <source>
        <dbReference type="Proteomes" id="UP000001056"/>
    </source>
</evidence>
<dbReference type="InParanoid" id="Q2GWQ2"/>